<evidence type="ECO:0008006" key="4">
    <source>
        <dbReference type="Google" id="ProtNLM"/>
    </source>
</evidence>
<keyword evidence="1" id="KW-1133">Transmembrane helix</keyword>
<dbReference type="InterPro" id="IPR029063">
    <property type="entry name" value="SAM-dependent_MTases_sf"/>
</dbReference>
<dbReference type="CDD" id="cd02440">
    <property type="entry name" value="AdoMet_MTases"/>
    <property type="match status" value="1"/>
</dbReference>
<gene>
    <name evidence="2" type="ORF">A2Y62_08360</name>
</gene>
<dbReference type="Proteomes" id="UP000178943">
    <property type="component" value="Unassembled WGS sequence"/>
</dbReference>
<keyword evidence="1" id="KW-0472">Membrane</keyword>
<sequence>MTTYKHVNCNLCGGREKQPFVQVACIDREDEIFSIVRCNYCGLLYLDPRPNKHAVMDYYAPDYYAWQSAGRLSIRERVKTIVMEERGHCCVKSYSFPVNILRRVIAWLFDRYVSVIVQYGRNEKVLDVGCGSGGFLKWLVDHDFKAQGGDVSFQAAERAYEKGLDVFCGELSDAKFNDNEFDTLVINQVLEHVQDPQQLLTECHRILKNGGLLIVGVPNIESYSFRVLGRYWHAIDVPKHLYYFSYTTLRIMLERVGFIIDNARTSFFFIPRVIYEDLRRLRKSENLIRYFSAIFKIFVLRFLYFLWSRDRMSGDYLTLYARKKSSKDLV</sequence>
<proteinExistence type="predicted"/>
<protein>
    <recommendedName>
        <fullName evidence="4">Methyltransferase type 11 domain-containing protein</fullName>
    </recommendedName>
</protein>
<dbReference type="AlphaFoldDB" id="A0A1F5VXH0"/>
<evidence type="ECO:0000256" key="1">
    <source>
        <dbReference type="SAM" id="Phobius"/>
    </source>
</evidence>
<keyword evidence="1" id="KW-0812">Transmembrane</keyword>
<dbReference type="Pfam" id="PF13489">
    <property type="entry name" value="Methyltransf_23"/>
    <property type="match status" value="1"/>
</dbReference>
<dbReference type="SUPFAM" id="SSF53335">
    <property type="entry name" value="S-adenosyl-L-methionine-dependent methyltransferases"/>
    <property type="match status" value="1"/>
</dbReference>
<feature type="transmembrane region" description="Helical" evidence="1">
    <location>
        <begin position="287"/>
        <end position="307"/>
    </location>
</feature>
<accession>A0A1F5VXH0</accession>
<reference evidence="2 3" key="1">
    <citation type="journal article" date="2016" name="Nat. Commun.">
        <title>Thousands of microbial genomes shed light on interconnected biogeochemical processes in an aquifer system.</title>
        <authorList>
            <person name="Anantharaman K."/>
            <person name="Brown C.T."/>
            <person name="Hug L.A."/>
            <person name="Sharon I."/>
            <person name="Castelle C.J."/>
            <person name="Probst A.J."/>
            <person name="Thomas B.C."/>
            <person name="Singh A."/>
            <person name="Wilkins M.J."/>
            <person name="Karaoz U."/>
            <person name="Brodie E.L."/>
            <person name="Williams K.H."/>
            <person name="Hubbard S.S."/>
            <person name="Banfield J.F."/>
        </authorList>
    </citation>
    <scope>NUCLEOTIDE SEQUENCE [LARGE SCALE GENOMIC DNA]</scope>
</reference>
<name>A0A1F5VXH0_9BACT</name>
<evidence type="ECO:0000313" key="3">
    <source>
        <dbReference type="Proteomes" id="UP000178943"/>
    </source>
</evidence>
<dbReference type="Gene3D" id="3.40.50.150">
    <property type="entry name" value="Vaccinia Virus protein VP39"/>
    <property type="match status" value="1"/>
</dbReference>
<dbReference type="PANTHER" id="PTHR43861">
    <property type="entry name" value="TRANS-ACONITATE 2-METHYLTRANSFERASE-RELATED"/>
    <property type="match status" value="1"/>
</dbReference>
<evidence type="ECO:0000313" key="2">
    <source>
        <dbReference type="EMBL" id="OGF68129.1"/>
    </source>
</evidence>
<dbReference type="STRING" id="1817863.A2Y62_08360"/>
<comment type="caution">
    <text evidence="2">The sequence shown here is derived from an EMBL/GenBank/DDBJ whole genome shotgun (WGS) entry which is preliminary data.</text>
</comment>
<organism evidence="2 3">
    <name type="scientific">Candidatus Fischerbacteria bacterium RBG_13_37_8</name>
    <dbReference type="NCBI Taxonomy" id="1817863"/>
    <lineage>
        <taxon>Bacteria</taxon>
        <taxon>Candidatus Fischeribacteriota</taxon>
    </lineage>
</organism>
<dbReference type="EMBL" id="MFGW01000017">
    <property type="protein sequence ID" value="OGF68129.1"/>
    <property type="molecule type" value="Genomic_DNA"/>
</dbReference>